<comment type="caution">
    <text evidence="1">The sequence shown here is derived from an EMBL/GenBank/DDBJ whole genome shotgun (WGS) entry which is preliminary data.</text>
</comment>
<sequence length="883" mass="99081">MSHPDEMTFSTPDDIEVERGVIAYSEEPVEIDHCSIERDTLKSLPIRGSRTGFGREEKFEDPILAEAARSFYEASCDQLSSSFSRSDGVRPLSPENLTESLISPRNLFSSITTNGLNQKAFSLLVPKEIQSDNFEMETKKFSYTRSKSEGFEPEVADPSFTANDSLASVNGKPKIQGELGKLLDCPRQSSYGAPSTSVTPFISQARLLKSGSISTSSSSSSASAPNHFFEKFRIRIMKLDHNMELNQPYVKVTFGDKVFVTPKSLSPSGDWDVTFEFLVSYHYQLFGTCQLDLYETNWLLPDVHRGRAEIRLASLEGFPKKFDNYYELYEKKYSAGTISELARRTKHMQNLGAIQVMIQYRFMRPSDWQGFEIKEEREPIPRPEGDEQFVKIDDDVVSPRKRHSLLVSDPSYLDHEDEDNMFDFVGSYILSKEVRTVLRGVLRVYLAFFQGMELRYAEFFSGVLLLEKFSRDQSSKATPAEDLALTNFDVAREACLMHRFAMAVYGWRGLLVFGHGTMAGPGKAFSDPHAVLTYLGIKESQLLGYEFHTSQVFQPTYFIVLDGDALVLSIRGTMSVLDTMTDLVCDYLPWRGGLVHSGILTAAQALMRNVIPGLMSHAVQHQVRRIYLVGHSLGGGAASLLTMMLLDHLHEFRLPGPTIDIQCYAYGPPPSVCIELANALPYRNHIHSVINGHDLVPRLSYGSMMDFKHMVMAATEVANDNIGSFLSFERLASAFHSSEVAAENLNLQFKALEKAREHQGEVNHLNPKLYIPGKIYVIKTSNQLPEPFSYSKTALDIPSSLSDSGSPSSEPDVPLLAAVPTSPPLVKETLKPPYKFMIVEKADDFLEFQVHASMIPDHMPTHYNDSLESCLELIERFDADTRT</sequence>
<reference evidence="1" key="1">
    <citation type="submission" date="2022-04" db="EMBL/GenBank/DDBJ databases">
        <title>Genome of the entomopathogenic fungus Entomophthora muscae.</title>
        <authorList>
            <person name="Elya C."/>
            <person name="Lovett B.R."/>
            <person name="Lee E."/>
            <person name="Macias A.M."/>
            <person name="Hajek A.E."/>
            <person name="De Bivort B.L."/>
            <person name="Kasson M.T."/>
            <person name="De Fine Licht H.H."/>
            <person name="Stajich J.E."/>
        </authorList>
    </citation>
    <scope>NUCLEOTIDE SEQUENCE</scope>
    <source>
        <strain evidence="1">Berkeley</strain>
    </source>
</reference>
<name>A0ACC2UQ72_9FUNG</name>
<organism evidence="1 2">
    <name type="scientific">Entomophthora muscae</name>
    <dbReference type="NCBI Taxonomy" id="34485"/>
    <lineage>
        <taxon>Eukaryota</taxon>
        <taxon>Fungi</taxon>
        <taxon>Fungi incertae sedis</taxon>
        <taxon>Zoopagomycota</taxon>
        <taxon>Entomophthoromycotina</taxon>
        <taxon>Entomophthoromycetes</taxon>
        <taxon>Entomophthorales</taxon>
        <taxon>Entomophthoraceae</taxon>
        <taxon>Entomophthora</taxon>
    </lineage>
</organism>
<gene>
    <name evidence="1" type="ORF">DSO57_1014614</name>
</gene>
<evidence type="ECO:0000313" key="2">
    <source>
        <dbReference type="Proteomes" id="UP001165960"/>
    </source>
</evidence>
<dbReference type="Proteomes" id="UP001165960">
    <property type="component" value="Unassembled WGS sequence"/>
</dbReference>
<evidence type="ECO:0000313" key="1">
    <source>
        <dbReference type="EMBL" id="KAJ9089275.1"/>
    </source>
</evidence>
<keyword evidence="2" id="KW-1185">Reference proteome</keyword>
<protein>
    <submittedName>
        <fullName evidence="1">Uncharacterized protein</fullName>
    </submittedName>
</protein>
<proteinExistence type="predicted"/>
<dbReference type="EMBL" id="QTSX02000056">
    <property type="protein sequence ID" value="KAJ9089275.1"/>
    <property type="molecule type" value="Genomic_DNA"/>
</dbReference>
<accession>A0ACC2UQ72</accession>